<dbReference type="GO" id="GO:0019867">
    <property type="term" value="C:outer membrane"/>
    <property type="evidence" value="ECO:0007669"/>
    <property type="project" value="InterPro"/>
</dbReference>
<gene>
    <name evidence="2" type="ORF">SAMN05877838_2427</name>
</gene>
<dbReference type="SMART" id="SM00869">
    <property type="entry name" value="Autotransporter"/>
    <property type="match status" value="1"/>
</dbReference>
<proteinExistence type="predicted"/>
<evidence type="ECO:0000259" key="1">
    <source>
        <dbReference type="PROSITE" id="PS51208"/>
    </source>
</evidence>
<evidence type="ECO:0000313" key="3">
    <source>
        <dbReference type="Proteomes" id="UP000219465"/>
    </source>
</evidence>
<accession>A0A286IBY3</accession>
<name>A0A286IBY3_9HYPH</name>
<dbReference type="InterPro" id="IPR036709">
    <property type="entry name" value="Autotransporte_beta_dom_sf"/>
</dbReference>
<sequence length="440" mass="45564">MTVIWNDPARAHVAATIQGAPCLDDWQDALRRGTAPRFRQSCWLKADCLQPLIFASVKDNLLFLDPSLNYAAGTGNDLALTLERNDIDFASTARTRNQSSIASAIEALGATSAIYKGVVATVSSDTLAQAAYNSLSSEINASLRSVLINDSRLSRGAVLSHLASAKAGSPIWGQAIGNWNSFAGDGNAAAATSATGGFVYGLDHAYSDAVTIGLMGGYTQIGMSVSERASNADLETLQAGINLGGVHGGWSYKAGLLAAYNTVDTVRTAAVSGAFSQSLNSVQEILSAQAFVETGYAFIVDGARLEPFAGLAQVHLRNSGFAEQGGSAALAAASQHNNVTFSWIGLRPETEMSLLGLEATAKASAALQHASAGNTSFAHGFAGGSAFTINGASFARAMALIEAGLAVKFDSGAELDLSYQGQFASNAKSHGFNARLSAKF</sequence>
<dbReference type="InterPro" id="IPR005546">
    <property type="entry name" value="Autotransporte_beta"/>
</dbReference>
<dbReference type="InterPro" id="IPR006315">
    <property type="entry name" value="OM_autotransptr_brl_dom"/>
</dbReference>
<protein>
    <submittedName>
        <fullName evidence="2">Outer membrane autotransporter protein</fullName>
    </submittedName>
</protein>
<dbReference type="Pfam" id="PF03797">
    <property type="entry name" value="Autotransporter"/>
    <property type="match status" value="1"/>
</dbReference>
<keyword evidence="3" id="KW-1185">Reference proteome</keyword>
<dbReference type="PROSITE" id="PS51208">
    <property type="entry name" value="AUTOTRANSPORTER"/>
    <property type="match status" value="1"/>
</dbReference>
<organism evidence="2 3">
    <name type="scientific">Hoeflea halophila</name>
    <dbReference type="NCBI Taxonomy" id="714899"/>
    <lineage>
        <taxon>Bacteria</taxon>
        <taxon>Pseudomonadati</taxon>
        <taxon>Pseudomonadota</taxon>
        <taxon>Alphaproteobacteria</taxon>
        <taxon>Hyphomicrobiales</taxon>
        <taxon>Rhizobiaceae</taxon>
        <taxon>Hoeflea</taxon>
    </lineage>
</organism>
<reference evidence="3" key="1">
    <citation type="submission" date="2017-08" db="EMBL/GenBank/DDBJ databases">
        <authorList>
            <person name="Varghese N."/>
            <person name="Submissions S."/>
        </authorList>
    </citation>
    <scope>NUCLEOTIDE SEQUENCE [LARGE SCALE GENOMIC DNA]</scope>
    <source>
        <strain evidence="3">KCTC 23107</strain>
    </source>
</reference>
<feature type="domain" description="Autotransporter" evidence="1">
    <location>
        <begin position="164"/>
        <end position="440"/>
    </location>
</feature>
<dbReference type="NCBIfam" id="TIGR01414">
    <property type="entry name" value="autotrans_barl"/>
    <property type="match status" value="1"/>
</dbReference>
<dbReference type="OrthoDB" id="9804931at2"/>
<dbReference type="Proteomes" id="UP000219465">
    <property type="component" value="Unassembled WGS sequence"/>
</dbReference>
<dbReference type="Gene3D" id="2.40.128.130">
    <property type="entry name" value="Autotransporter beta-domain"/>
    <property type="match status" value="1"/>
</dbReference>
<dbReference type="EMBL" id="OCPC01000003">
    <property type="protein sequence ID" value="SOE17527.1"/>
    <property type="molecule type" value="Genomic_DNA"/>
</dbReference>
<evidence type="ECO:0000313" key="2">
    <source>
        <dbReference type="EMBL" id="SOE17527.1"/>
    </source>
</evidence>
<dbReference type="SUPFAM" id="SSF103515">
    <property type="entry name" value="Autotransporter"/>
    <property type="match status" value="1"/>
</dbReference>
<dbReference type="AlphaFoldDB" id="A0A286IBY3"/>